<dbReference type="Proteomes" id="UP000266723">
    <property type="component" value="Unassembled WGS sequence"/>
</dbReference>
<feature type="compositionally biased region" description="Basic and acidic residues" evidence="1">
    <location>
        <begin position="182"/>
        <end position="196"/>
    </location>
</feature>
<evidence type="ECO:0000313" key="2">
    <source>
        <dbReference type="EMBL" id="KAF3596792.1"/>
    </source>
</evidence>
<sequence length="270" mass="31037">MADEVIKYQRTTHEERRMRLKTLLHDDERYQETVHDVPSLHEVNRMIARSEEEVELFDQMDEEFDWTEEMTCHEQVPKWLRASTREEIEDDIGEYSDDSSAEKNIDSGNEEEGDLGQFDDDELTGAVGMIPALQNLRQKVRDRKRWLLLFLQKEFGSLSAFDTRPGSVSKRLEDGEIGASGDSHRDLQRSYDRDEGGGEQVLQPTIKRKRSIRMRPRQTAEGTDGSDMPAAQQLQVDRSYRSKLTTVGDSHGSRQDQSDSSSRLRSLPGS</sequence>
<comment type="caution">
    <text evidence="2">The sequence shown here is derived from an EMBL/GenBank/DDBJ whole genome shotgun (WGS) entry which is preliminary data.</text>
</comment>
<feature type="region of interest" description="Disordered" evidence="1">
    <location>
        <begin position="162"/>
        <end position="270"/>
    </location>
</feature>
<keyword evidence="3" id="KW-1185">Reference proteome</keyword>
<evidence type="ECO:0000256" key="1">
    <source>
        <dbReference type="SAM" id="MobiDB-lite"/>
    </source>
</evidence>
<feature type="compositionally biased region" description="Polar residues" evidence="1">
    <location>
        <begin position="232"/>
        <end position="247"/>
    </location>
</feature>
<feature type="compositionally biased region" description="Low complexity" evidence="1">
    <location>
        <begin position="258"/>
        <end position="270"/>
    </location>
</feature>
<gene>
    <name evidence="2" type="ORF">DY000_02024880</name>
</gene>
<organism evidence="2 3">
    <name type="scientific">Brassica cretica</name>
    <name type="common">Mustard</name>
    <dbReference type="NCBI Taxonomy" id="69181"/>
    <lineage>
        <taxon>Eukaryota</taxon>
        <taxon>Viridiplantae</taxon>
        <taxon>Streptophyta</taxon>
        <taxon>Embryophyta</taxon>
        <taxon>Tracheophyta</taxon>
        <taxon>Spermatophyta</taxon>
        <taxon>Magnoliopsida</taxon>
        <taxon>eudicotyledons</taxon>
        <taxon>Gunneridae</taxon>
        <taxon>Pentapetalae</taxon>
        <taxon>rosids</taxon>
        <taxon>malvids</taxon>
        <taxon>Brassicales</taxon>
        <taxon>Brassicaceae</taxon>
        <taxon>Brassiceae</taxon>
        <taxon>Brassica</taxon>
    </lineage>
</organism>
<feature type="compositionally biased region" description="Basic residues" evidence="1">
    <location>
        <begin position="206"/>
        <end position="216"/>
    </location>
</feature>
<name>A0ABQ7EIA6_BRACR</name>
<feature type="region of interest" description="Disordered" evidence="1">
    <location>
        <begin position="92"/>
        <end position="116"/>
    </location>
</feature>
<dbReference type="EMBL" id="QGKV02000299">
    <property type="protein sequence ID" value="KAF3596792.1"/>
    <property type="molecule type" value="Genomic_DNA"/>
</dbReference>
<evidence type="ECO:0000313" key="3">
    <source>
        <dbReference type="Proteomes" id="UP000266723"/>
    </source>
</evidence>
<accession>A0ABQ7EIA6</accession>
<proteinExistence type="predicted"/>
<protein>
    <submittedName>
        <fullName evidence="2">Uncharacterized protein</fullName>
    </submittedName>
</protein>
<reference evidence="2 3" key="1">
    <citation type="journal article" date="2020" name="BMC Genomics">
        <title>Intraspecific diversification of the crop wild relative Brassica cretica Lam. using demographic model selection.</title>
        <authorList>
            <person name="Kioukis A."/>
            <person name="Michalopoulou V.A."/>
            <person name="Briers L."/>
            <person name="Pirintsos S."/>
            <person name="Studholme D.J."/>
            <person name="Pavlidis P."/>
            <person name="Sarris P.F."/>
        </authorList>
    </citation>
    <scope>NUCLEOTIDE SEQUENCE [LARGE SCALE GENOMIC DNA]</scope>
    <source>
        <strain evidence="3">cv. PFS-1207/04</strain>
    </source>
</reference>